<dbReference type="InterPro" id="IPR003508">
    <property type="entry name" value="CIDE-N_dom"/>
</dbReference>
<dbReference type="Pfam" id="PF02017">
    <property type="entry name" value="CIDE-N"/>
    <property type="match status" value="1"/>
</dbReference>
<evidence type="ECO:0000313" key="6">
    <source>
        <dbReference type="Proteomes" id="UP001200034"/>
    </source>
</evidence>
<keyword evidence="6" id="KW-1185">Reference proteome</keyword>
<evidence type="ECO:0000259" key="4">
    <source>
        <dbReference type="PROSITE" id="PS51135"/>
    </source>
</evidence>
<reference evidence="5" key="1">
    <citation type="journal article" date="2021" name="Mol. Ecol. Resour.">
        <title>Phylogenomic analyses of the genus Drosophila reveals genomic signals of climate adaptation.</title>
        <authorList>
            <person name="Li F."/>
            <person name="Rane R.V."/>
            <person name="Luria V."/>
            <person name="Xiong Z."/>
            <person name="Chen J."/>
            <person name="Li Z."/>
            <person name="Catullo R.A."/>
            <person name="Griffin P.C."/>
            <person name="Schiffer M."/>
            <person name="Pearce S."/>
            <person name="Lee S.F."/>
            <person name="McElroy K."/>
            <person name="Stocker A."/>
            <person name="Shirriffs J."/>
            <person name="Cockerell F."/>
            <person name="Coppin C."/>
            <person name="Sgro C.M."/>
            <person name="Karger A."/>
            <person name="Cain J.W."/>
            <person name="Weber J.A."/>
            <person name="Santpere G."/>
            <person name="Kirschner M.W."/>
            <person name="Hoffmann A.A."/>
            <person name="Oakeshott J.G."/>
            <person name="Zhang G."/>
        </authorList>
    </citation>
    <scope>NUCLEOTIDE SEQUENCE</scope>
    <source>
        <strain evidence="5">BGI-SZ-2011g</strain>
    </source>
</reference>
<dbReference type="Gene3D" id="3.10.20.10">
    <property type="match status" value="1"/>
</dbReference>
<accession>A0AAD4JSV4</accession>
<dbReference type="PROSITE" id="PS51135">
    <property type="entry name" value="CIDE_N"/>
    <property type="match status" value="1"/>
</dbReference>
<feature type="compositionally biased region" description="Low complexity" evidence="3">
    <location>
        <begin position="36"/>
        <end position="48"/>
    </location>
</feature>
<dbReference type="GO" id="GO:0042981">
    <property type="term" value="P:regulation of apoptotic process"/>
    <property type="evidence" value="ECO:0007669"/>
    <property type="project" value="TreeGrafter"/>
</dbReference>
<dbReference type="Proteomes" id="UP001200034">
    <property type="component" value="Unassembled WGS sequence"/>
</dbReference>
<dbReference type="EMBL" id="JAJJHW010003889">
    <property type="protein sequence ID" value="KAH8355269.1"/>
    <property type="molecule type" value="Genomic_DNA"/>
</dbReference>
<evidence type="ECO:0000313" key="5">
    <source>
        <dbReference type="EMBL" id="KAH8355269.1"/>
    </source>
</evidence>
<keyword evidence="1 2" id="KW-0053">Apoptosis</keyword>
<dbReference type="AlphaFoldDB" id="A0AAD4JSV4"/>
<evidence type="ECO:0000256" key="2">
    <source>
        <dbReference type="PROSITE-ProRule" id="PRU00447"/>
    </source>
</evidence>
<organism evidence="5 6">
    <name type="scientific">Drosophila rubida</name>
    <dbReference type="NCBI Taxonomy" id="30044"/>
    <lineage>
        <taxon>Eukaryota</taxon>
        <taxon>Metazoa</taxon>
        <taxon>Ecdysozoa</taxon>
        <taxon>Arthropoda</taxon>
        <taxon>Hexapoda</taxon>
        <taxon>Insecta</taxon>
        <taxon>Pterygota</taxon>
        <taxon>Neoptera</taxon>
        <taxon>Endopterygota</taxon>
        <taxon>Diptera</taxon>
        <taxon>Brachycera</taxon>
        <taxon>Muscomorpha</taxon>
        <taxon>Ephydroidea</taxon>
        <taxon>Drosophilidae</taxon>
        <taxon>Drosophila</taxon>
    </lineage>
</organism>
<feature type="domain" description="CIDE-N" evidence="4">
    <location>
        <begin position="138"/>
        <end position="213"/>
    </location>
</feature>
<evidence type="ECO:0000256" key="1">
    <source>
        <dbReference type="ARBA" id="ARBA00022703"/>
    </source>
</evidence>
<dbReference type="GO" id="GO:0006915">
    <property type="term" value="P:apoptotic process"/>
    <property type="evidence" value="ECO:0007669"/>
    <property type="project" value="UniProtKB-UniRule"/>
</dbReference>
<name>A0AAD4JSV4_9MUSC</name>
<gene>
    <name evidence="5" type="ORF">KR093_009892</name>
</gene>
<dbReference type="SMART" id="SM00266">
    <property type="entry name" value="CAD"/>
    <property type="match status" value="1"/>
</dbReference>
<evidence type="ECO:0000256" key="3">
    <source>
        <dbReference type="SAM" id="MobiDB-lite"/>
    </source>
</evidence>
<feature type="region of interest" description="Disordered" evidence="3">
    <location>
        <begin position="22"/>
        <end position="52"/>
    </location>
</feature>
<protein>
    <recommendedName>
        <fullName evidence="4">CIDE-N domain-containing protein</fullName>
    </recommendedName>
</protein>
<dbReference type="CDD" id="cd01615">
    <property type="entry name" value="CIDE_N"/>
    <property type="match status" value="1"/>
</dbReference>
<comment type="caution">
    <text evidence="5">The sequence shown here is derived from an EMBL/GenBank/DDBJ whole genome shotgun (WGS) entry which is preliminary data.</text>
</comment>
<dbReference type="PANTHER" id="PTHR12306">
    <property type="entry name" value="CELL DEATH ACTIVATOR CIDE"/>
    <property type="match status" value="1"/>
</dbReference>
<proteinExistence type="predicted"/>
<dbReference type="SUPFAM" id="SSF54277">
    <property type="entry name" value="CAD &amp; PB1 domains"/>
    <property type="match status" value="1"/>
</dbReference>
<sequence>MSEMSAAKQEICAVKTTAEISMASSTPGQRQLPVGTATTSKTTTTTGTPRQRTLMRAAEMDADTDDGEAEADADVVGHGDADANAIPAAVAADVDADADADADADDAADSITLELALSPNTPTPPPSAVDDVLDELDNSKPFKVKDITRNIRKAVVATTLAELRLKVSAKFQRAQPAIHLDCDGTEIDDEEYFSTLEPNAELIAVFPGEQWRDPSDYNANLRRTSLDAQRLRRLVGKLQQNLLHDSDLDTLSNMDPNSLVDITGREFKESDYCVQSEAARRSTELSC</sequence>
<dbReference type="PANTHER" id="PTHR12306:SF15">
    <property type="entry name" value="DNAATION FACTOR-RELATED PROTEIN 1, ISOFORM B-RELATED"/>
    <property type="match status" value="1"/>
</dbReference>